<dbReference type="AlphaFoldDB" id="A0A3T0KSC5"/>
<accession>A0A3T0KSC5</accession>
<dbReference type="EMBL" id="CP026095">
    <property type="protein sequence ID" value="AZV43297.1"/>
    <property type="molecule type" value="Genomic_DNA"/>
</dbReference>
<dbReference type="FunFam" id="3.10.129.10:FF:000042">
    <property type="entry name" value="MaoC domain protein dehydratase"/>
    <property type="match status" value="1"/>
</dbReference>
<dbReference type="Proteomes" id="UP000283095">
    <property type="component" value="Chromosome"/>
</dbReference>
<sequence>MIKELTYNDIQVGDMEFFTKTITDSDITQFAGLTGDINPIHLDEEFAKETPFKERIAHGFLTGSFISTVIGTKLPGVNSIYLSQNLKFTAPVKIGDTIKATVEVMEKRDDKKIIKLKTQVLNQHQKMVVDGEAVVMKL</sequence>
<dbReference type="GO" id="GO:0006633">
    <property type="term" value="P:fatty acid biosynthetic process"/>
    <property type="evidence" value="ECO:0007669"/>
    <property type="project" value="TreeGrafter"/>
</dbReference>
<dbReference type="InterPro" id="IPR050965">
    <property type="entry name" value="UPF0336/Enoyl-CoA_hydratase"/>
</dbReference>
<name>A0A3T0KSC5_9BACI</name>
<dbReference type="Gene3D" id="3.10.129.10">
    <property type="entry name" value="Hotdog Thioesterase"/>
    <property type="match status" value="1"/>
</dbReference>
<dbReference type="KEGG" id="pasa:BAOM_2688"/>
<gene>
    <name evidence="2" type="ORF">BAOM_2688</name>
</gene>
<keyword evidence="1" id="KW-0456">Lyase</keyword>
<evidence type="ECO:0000313" key="3">
    <source>
        <dbReference type="Proteomes" id="UP000283095"/>
    </source>
</evidence>
<dbReference type="InterPro" id="IPR002539">
    <property type="entry name" value="MaoC-like_dom"/>
</dbReference>
<dbReference type="InterPro" id="IPR029069">
    <property type="entry name" value="HotDog_dom_sf"/>
</dbReference>
<dbReference type="SUPFAM" id="SSF54637">
    <property type="entry name" value="Thioesterase/thiol ester dehydrase-isomerase"/>
    <property type="match status" value="1"/>
</dbReference>
<dbReference type="PANTHER" id="PTHR43437:SF3">
    <property type="entry name" value="HYDROXYACYL-THIOESTER DEHYDRATASE TYPE 2, MITOCHONDRIAL"/>
    <property type="match status" value="1"/>
</dbReference>
<dbReference type="GO" id="GO:0019171">
    <property type="term" value="F:(3R)-hydroxyacyl-[acyl-carrier-protein] dehydratase activity"/>
    <property type="evidence" value="ECO:0007669"/>
    <property type="project" value="TreeGrafter"/>
</dbReference>
<proteinExistence type="predicted"/>
<protein>
    <submittedName>
        <fullName evidence="2">MaoC-like protein</fullName>
    </submittedName>
</protein>
<evidence type="ECO:0000256" key="1">
    <source>
        <dbReference type="ARBA" id="ARBA00023239"/>
    </source>
</evidence>
<dbReference type="Pfam" id="PF01575">
    <property type="entry name" value="MaoC_dehydratas"/>
    <property type="match status" value="1"/>
</dbReference>
<organism evidence="2 3">
    <name type="scientific">Peribacillus asahii</name>
    <dbReference type="NCBI Taxonomy" id="228899"/>
    <lineage>
        <taxon>Bacteria</taxon>
        <taxon>Bacillati</taxon>
        <taxon>Bacillota</taxon>
        <taxon>Bacilli</taxon>
        <taxon>Bacillales</taxon>
        <taxon>Bacillaceae</taxon>
        <taxon>Peribacillus</taxon>
    </lineage>
</organism>
<dbReference type="OrthoDB" id="9801625at2"/>
<dbReference type="PANTHER" id="PTHR43437">
    <property type="entry name" value="HYDROXYACYL-THIOESTER DEHYDRATASE TYPE 2, MITOCHONDRIAL-RELATED"/>
    <property type="match status" value="1"/>
</dbReference>
<reference evidence="2 3" key="1">
    <citation type="submission" date="2018-01" db="EMBL/GenBank/DDBJ databases">
        <title>Bacillus asahii Genome sequencing and assembly.</title>
        <authorList>
            <person name="Jiang H."/>
            <person name="Feng Y."/>
            <person name="Zhao F."/>
            <person name="Lin X."/>
        </authorList>
    </citation>
    <scope>NUCLEOTIDE SEQUENCE [LARGE SCALE GENOMIC DNA]</scope>
    <source>
        <strain evidence="2 3">OM18</strain>
    </source>
</reference>
<dbReference type="CDD" id="cd03449">
    <property type="entry name" value="R_hydratase"/>
    <property type="match status" value="1"/>
</dbReference>
<dbReference type="RefSeq" id="WP_127760541.1">
    <property type="nucleotide sequence ID" value="NZ_CP026095.1"/>
</dbReference>
<evidence type="ECO:0000313" key="2">
    <source>
        <dbReference type="EMBL" id="AZV43297.1"/>
    </source>
</evidence>